<keyword evidence="3" id="KW-1185">Reference proteome</keyword>
<reference evidence="2 3" key="1">
    <citation type="submission" date="2014-11" db="EMBL/GenBank/DDBJ databases">
        <authorList>
            <person name="Zhu J."/>
            <person name="Qi W."/>
            <person name="Song R."/>
        </authorList>
    </citation>
    <scope>NUCLEOTIDE SEQUENCE [LARGE SCALE GENOMIC DNA]</scope>
</reference>
<feature type="signal peptide" evidence="1">
    <location>
        <begin position="1"/>
        <end position="22"/>
    </location>
</feature>
<gene>
    <name evidence="2" type="ORF">Vbra_22583</name>
</gene>
<evidence type="ECO:0000313" key="2">
    <source>
        <dbReference type="EMBL" id="CEM11330.1"/>
    </source>
</evidence>
<dbReference type="EMBL" id="CDMY01000414">
    <property type="protein sequence ID" value="CEM11330.1"/>
    <property type="molecule type" value="Genomic_DNA"/>
</dbReference>
<organism evidence="2 3">
    <name type="scientific">Vitrella brassicaformis (strain CCMP3155)</name>
    <dbReference type="NCBI Taxonomy" id="1169540"/>
    <lineage>
        <taxon>Eukaryota</taxon>
        <taxon>Sar</taxon>
        <taxon>Alveolata</taxon>
        <taxon>Colpodellida</taxon>
        <taxon>Vitrellaceae</taxon>
        <taxon>Vitrella</taxon>
    </lineage>
</organism>
<name>A0A0G4FDQ7_VITBC</name>
<dbReference type="AlphaFoldDB" id="A0A0G4FDQ7"/>
<keyword evidence="1" id="KW-0732">Signal</keyword>
<dbReference type="InParanoid" id="A0A0G4FDQ7"/>
<proteinExistence type="predicted"/>
<dbReference type="OrthoDB" id="2498246at2759"/>
<feature type="chain" id="PRO_5005188655" evidence="1">
    <location>
        <begin position="23"/>
        <end position="242"/>
    </location>
</feature>
<evidence type="ECO:0000256" key="1">
    <source>
        <dbReference type="SAM" id="SignalP"/>
    </source>
</evidence>
<evidence type="ECO:0000313" key="3">
    <source>
        <dbReference type="Proteomes" id="UP000041254"/>
    </source>
</evidence>
<accession>A0A0G4FDQ7</accession>
<protein>
    <submittedName>
        <fullName evidence="2">Uncharacterized protein</fullName>
    </submittedName>
</protein>
<dbReference type="Proteomes" id="UP000041254">
    <property type="component" value="Unassembled WGS sequence"/>
</dbReference>
<sequence length="242" mass="26760">MLFLLCSVVVLFAASATFDSLADPSSDFVGPGTNATAESSSCRGLFSDGCVRRGCKVRFLFELTQYWVDGDRTPRPYDPPRIMDIEFHSYPWRWECSSGFNRARRDASLGAEACLVAIRDTFYTEAFDGWPSHSSACGGMCMEPPQFDPQGSGSFAEAIGKRVCGWLPGLPPAVFIEGYVIARIEGDRCCYHSHRCCPAHLGYGADRCWPASWLLNTEGRRMQVSPGKMYYSCQTGNAGPMY</sequence>
<dbReference type="VEuPathDB" id="CryptoDB:Vbra_22583"/>